<feature type="domain" description="Luciferase" evidence="2">
    <location>
        <begin position="198"/>
        <end position="277"/>
    </location>
</feature>
<dbReference type="EMBL" id="ML736220">
    <property type="protein sequence ID" value="KAE8377639.1"/>
    <property type="molecule type" value="Genomic_DNA"/>
</dbReference>
<protein>
    <recommendedName>
        <fullName evidence="2">Luciferase domain-containing protein</fullName>
    </recommendedName>
</protein>
<dbReference type="Pfam" id="PF17648">
    <property type="entry name" value="Luciferase"/>
    <property type="match status" value="1"/>
</dbReference>
<evidence type="ECO:0000259" key="2">
    <source>
        <dbReference type="Pfam" id="PF17648"/>
    </source>
</evidence>
<keyword evidence="1" id="KW-1133">Transmembrane helix</keyword>
<dbReference type="AlphaFoldDB" id="A0A5N7B7A3"/>
<reference evidence="3 4" key="1">
    <citation type="submission" date="2019-04" db="EMBL/GenBank/DDBJ databases">
        <title>Friends and foes A comparative genomics studyof 23 Aspergillus species from section Flavi.</title>
        <authorList>
            <consortium name="DOE Joint Genome Institute"/>
            <person name="Kjaerbolling I."/>
            <person name="Vesth T."/>
            <person name="Frisvad J.C."/>
            <person name="Nybo J.L."/>
            <person name="Theobald S."/>
            <person name="Kildgaard S."/>
            <person name="Isbrandt T."/>
            <person name="Kuo A."/>
            <person name="Sato A."/>
            <person name="Lyhne E.K."/>
            <person name="Kogle M.E."/>
            <person name="Wiebenga A."/>
            <person name="Kun R.S."/>
            <person name="Lubbers R.J."/>
            <person name="Makela M.R."/>
            <person name="Barry K."/>
            <person name="Chovatia M."/>
            <person name="Clum A."/>
            <person name="Daum C."/>
            <person name="Haridas S."/>
            <person name="He G."/>
            <person name="LaButti K."/>
            <person name="Lipzen A."/>
            <person name="Mondo S."/>
            <person name="Riley R."/>
            <person name="Salamov A."/>
            <person name="Simmons B.A."/>
            <person name="Magnuson J.K."/>
            <person name="Henrissat B."/>
            <person name="Mortensen U.H."/>
            <person name="Larsen T.O."/>
            <person name="Devries R.P."/>
            <person name="Grigoriev I.V."/>
            <person name="Machida M."/>
            <person name="Baker S.E."/>
            <person name="Andersen M.R."/>
        </authorList>
    </citation>
    <scope>NUCLEOTIDE SEQUENCE [LARGE SCALE GENOMIC DNA]</scope>
    <source>
        <strain evidence="3 4">IBT 29228</strain>
    </source>
</reference>
<keyword evidence="4" id="KW-1185">Reference proteome</keyword>
<dbReference type="Proteomes" id="UP000326198">
    <property type="component" value="Unassembled WGS sequence"/>
</dbReference>
<dbReference type="InterPro" id="IPR040841">
    <property type="entry name" value="Luciferase_dom"/>
</dbReference>
<keyword evidence="1" id="KW-0812">Transmembrane</keyword>
<dbReference type="OrthoDB" id="5358398at2759"/>
<name>A0A5N7B7A3_9EURO</name>
<sequence length="288" mass="32217">MTSLLDRISTFLSPHTTASSISRFRSLVPFVNNNNTNNTRLVILSALSATAVAFTLPRVYRDYRTFISYGPGGVPYNIIGWFAASVILPPWGREMLSTGVYEKKIAAGETTSYLDDEWQHTRRRDQRPQVGPHIVPQRQITEFPSEEVKEKLDRDFYAFANRNQHLVTLAPSKLELHANALFLADGCVATPVAQQMHGEIAHIHRLKDFSLHLTLAPADCKKVIEAGWGQRHRLSGVQVPNALFGGKVISLPSEYLLIYAPRTEQEAAFVVEVIVASVKYMTGSVEIR</sequence>
<feature type="transmembrane region" description="Helical" evidence="1">
    <location>
        <begin position="66"/>
        <end position="88"/>
    </location>
</feature>
<evidence type="ECO:0000313" key="3">
    <source>
        <dbReference type="EMBL" id="KAE8377639.1"/>
    </source>
</evidence>
<gene>
    <name evidence="3" type="ORF">BDV26DRAFT_281698</name>
</gene>
<keyword evidence="1" id="KW-0472">Membrane</keyword>
<proteinExistence type="predicted"/>
<evidence type="ECO:0000256" key="1">
    <source>
        <dbReference type="SAM" id="Phobius"/>
    </source>
</evidence>
<evidence type="ECO:0000313" key="4">
    <source>
        <dbReference type="Proteomes" id="UP000326198"/>
    </source>
</evidence>
<organism evidence="3 4">
    <name type="scientific">Aspergillus bertholletiae</name>
    <dbReference type="NCBI Taxonomy" id="1226010"/>
    <lineage>
        <taxon>Eukaryota</taxon>
        <taxon>Fungi</taxon>
        <taxon>Dikarya</taxon>
        <taxon>Ascomycota</taxon>
        <taxon>Pezizomycotina</taxon>
        <taxon>Eurotiomycetes</taxon>
        <taxon>Eurotiomycetidae</taxon>
        <taxon>Eurotiales</taxon>
        <taxon>Aspergillaceae</taxon>
        <taxon>Aspergillus</taxon>
        <taxon>Aspergillus subgen. Circumdati</taxon>
    </lineage>
</organism>
<dbReference type="PANTHER" id="PTHR38695">
    <property type="entry name" value="AMINO ACID PERMEASE_ SLC12A DOMAIN-CONTAINING PROTEIN"/>
    <property type="match status" value="1"/>
</dbReference>
<dbReference type="InterPro" id="IPR048273">
    <property type="entry name" value="Luciferase"/>
</dbReference>
<accession>A0A5N7B7A3</accession>
<dbReference type="PANTHER" id="PTHR38695:SF1">
    <property type="entry name" value="AMINO ACID PERMEASE_ SLC12A DOMAIN-CONTAINING PROTEIN"/>
    <property type="match status" value="1"/>
</dbReference>